<evidence type="ECO:0000313" key="8">
    <source>
        <dbReference type="Proteomes" id="UP000027219"/>
    </source>
</evidence>
<dbReference type="CDD" id="cd00610">
    <property type="entry name" value="OAT_like"/>
    <property type="match status" value="1"/>
</dbReference>
<gene>
    <name evidence="7" type="ORF">VFDL14_22590</name>
</gene>
<dbReference type="Gene3D" id="3.90.1150.10">
    <property type="entry name" value="Aspartate Aminotransferase, domain 1"/>
    <property type="match status" value="1"/>
</dbReference>
<dbReference type="PANTHER" id="PTHR42684">
    <property type="entry name" value="ADENOSYLMETHIONINE-8-AMINO-7-OXONONANOATE AMINOTRANSFERASE"/>
    <property type="match status" value="1"/>
</dbReference>
<dbReference type="OrthoDB" id="9801052at2"/>
<dbReference type="SUPFAM" id="SSF53383">
    <property type="entry name" value="PLP-dependent transferases"/>
    <property type="match status" value="1"/>
</dbReference>
<evidence type="ECO:0000256" key="3">
    <source>
        <dbReference type="ARBA" id="ARBA00022576"/>
    </source>
</evidence>
<name>A0A066USL9_9VIBR</name>
<dbReference type="FunFam" id="3.40.640.10:FF:000014">
    <property type="entry name" value="Adenosylmethionine-8-amino-7-oxononanoate aminotransferase, probable"/>
    <property type="match status" value="1"/>
</dbReference>
<dbReference type="PROSITE" id="PS00600">
    <property type="entry name" value="AA_TRANSFER_CLASS_3"/>
    <property type="match status" value="1"/>
</dbReference>
<keyword evidence="5 6" id="KW-0663">Pyridoxal phosphate</keyword>
<protein>
    <submittedName>
        <fullName evidence="7">Omega amino acid--pyruvate aminotransferase</fullName>
        <ecNumber evidence="7">2.6.1.18</ecNumber>
    </submittedName>
</protein>
<accession>A0A066USL9</accession>
<evidence type="ECO:0000256" key="6">
    <source>
        <dbReference type="RuleBase" id="RU003560"/>
    </source>
</evidence>
<dbReference type="EMBL" id="JFFR01000013">
    <property type="protein sequence ID" value="KDN28907.1"/>
    <property type="molecule type" value="Genomic_DNA"/>
</dbReference>
<evidence type="ECO:0000313" key="7">
    <source>
        <dbReference type="EMBL" id="KDN28907.1"/>
    </source>
</evidence>
<evidence type="ECO:0000256" key="4">
    <source>
        <dbReference type="ARBA" id="ARBA00022679"/>
    </source>
</evidence>
<dbReference type="STRING" id="212667.VFDL14_22590"/>
<keyword evidence="8" id="KW-1185">Reference proteome</keyword>
<dbReference type="PANTHER" id="PTHR42684:SF1">
    <property type="entry name" value="BETA-ALANINE--PYRUVATE AMINOTRANSFERASE"/>
    <property type="match status" value="1"/>
</dbReference>
<proteinExistence type="inferred from homology"/>
<comment type="similarity">
    <text evidence="2 6">Belongs to the class-III pyridoxal-phosphate-dependent aminotransferase family.</text>
</comment>
<dbReference type="Proteomes" id="UP000027219">
    <property type="component" value="Unassembled WGS sequence"/>
</dbReference>
<dbReference type="InterPro" id="IPR015424">
    <property type="entry name" value="PyrdxlP-dep_Trfase"/>
</dbReference>
<dbReference type="GO" id="GO:0009102">
    <property type="term" value="P:biotin biosynthetic process"/>
    <property type="evidence" value="ECO:0007669"/>
    <property type="project" value="TreeGrafter"/>
</dbReference>
<dbReference type="InterPro" id="IPR015421">
    <property type="entry name" value="PyrdxlP-dep_Trfase_major"/>
</dbReference>
<comment type="cofactor">
    <cofactor evidence="1">
        <name>pyridoxal 5'-phosphate</name>
        <dbReference type="ChEBI" id="CHEBI:597326"/>
    </cofactor>
</comment>
<evidence type="ECO:0000256" key="1">
    <source>
        <dbReference type="ARBA" id="ARBA00001933"/>
    </source>
</evidence>
<sequence length="439" mass="47916">MNGALTPNQLDSLWMPFTANREFKSNPRLMTSASGCYFTDQNNRKIYDSLSGLWTCGLGHNNQYINEAITKQLATLDYAPSFQFGHPTAFELAERIADLMPKGLDKVFFTNDGSESVDTALKMARAYWRKKGMASKTKYIGRVKGYHGVNFGGVSVGGIVGNKALYGQGLDTDHLSHTIIPGNEFQKGLPAQGAYLAEQLNEMIALHDASNIAAVIIEPVAGSAGVLPPPVGYLQKVREICDKNNILLIFDEVICAFGRMGAYSGAEKFGVTPDIMTTAKQLTNGIIPMGAVICQSEIYDAFMANSGDISAIEFPHGYTYSASPVACAAAMATLDELENQNIMERVNGLSPQFEESVHSLRDLPYISDIRNYGLAAGITLTHKDGSPVKRPYEVAMRMWDKGFYLRYGGDTVQLGVPFITTPDEIDRLVNALGESIENK</sequence>
<dbReference type="GO" id="GO:0016223">
    <property type="term" value="F:beta-alanine:pyruvate transaminase activity"/>
    <property type="evidence" value="ECO:0007669"/>
    <property type="project" value="UniProtKB-EC"/>
</dbReference>
<evidence type="ECO:0000256" key="5">
    <source>
        <dbReference type="ARBA" id="ARBA00022898"/>
    </source>
</evidence>
<dbReference type="GO" id="GO:0004015">
    <property type="term" value="F:adenosylmethionine-8-amino-7-oxononanoate transaminase activity"/>
    <property type="evidence" value="ECO:0007669"/>
    <property type="project" value="TreeGrafter"/>
</dbReference>
<dbReference type="InterPro" id="IPR015422">
    <property type="entry name" value="PyrdxlP-dep_Trfase_small"/>
</dbReference>
<dbReference type="Pfam" id="PF00202">
    <property type="entry name" value="Aminotran_3"/>
    <property type="match status" value="1"/>
</dbReference>
<reference evidence="7 8" key="1">
    <citation type="submission" date="2014-02" db="EMBL/GenBank/DDBJ databases">
        <title>Vibrio fortis Dalian14 Genome Sequencing.</title>
        <authorList>
            <person name="Wang Y."/>
            <person name="Song L."/>
            <person name="Liu G."/>
            <person name="Ding J."/>
        </authorList>
    </citation>
    <scope>NUCLEOTIDE SEQUENCE [LARGE SCALE GENOMIC DNA]</scope>
    <source>
        <strain evidence="7 8">Dalian14</strain>
    </source>
</reference>
<keyword evidence="4 7" id="KW-0808">Transferase</keyword>
<keyword evidence="7" id="KW-0670">Pyruvate</keyword>
<dbReference type="RefSeq" id="WP_032550777.1">
    <property type="nucleotide sequence ID" value="NZ_JFFR01000013.1"/>
</dbReference>
<evidence type="ECO:0000256" key="2">
    <source>
        <dbReference type="ARBA" id="ARBA00008954"/>
    </source>
</evidence>
<comment type="caution">
    <text evidence="7">The sequence shown here is derived from an EMBL/GenBank/DDBJ whole genome shotgun (WGS) entry which is preliminary data.</text>
</comment>
<dbReference type="GO" id="GO:0030170">
    <property type="term" value="F:pyridoxal phosphate binding"/>
    <property type="evidence" value="ECO:0007669"/>
    <property type="project" value="InterPro"/>
</dbReference>
<dbReference type="EC" id="2.6.1.18" evidence="7"/>
<dbReference type="AlphaFoldDB" id="A0A066USL9"/>
<dbReference type="InterPro" id="IPR049704">
    <property type="entry name" value="Aminotrans_3_PPA_site"/>
</dbReference>
<organism evidence="7 8">
    <name type="scientific">Vibrio fortis</name>
    <dbReference type="NCBI Taxonomy" id="212667"/>
    <lineage>
        <taxon>Bacteria</taxon>
        <taxon>Pseudomonadati</taxon>
        <taxon>Pseudomonadota</taxon>
        <taxon>Gammaproteobacteria</taxon>
        <taxon>Vibrionales</taxon>
        <taxon>Vibrionaceae</taxon>
        <taxon>Vibrio</taxon>
    </lineage>
</organism>
<keyword evidence="3 7" id="KW-0032">Aminotransferase</keyword>
<dbReference type="InterPro" id="IPR005814">
    <property type="entry name" value="Aminotrans_3"/>
</dbReference>
<dbReference type="Gene3D" id="3.40.640.10">
    <property type="entry name" value="Type I PLP-dependent aspartate aminotransferase-like (Major domain)"/>
    <property type="match status" value="1"/>
</dbReference>